<comment type="caution">
    <text evidence="13">The sequence shown here is derived from an EMBL/GenBank/DDBJ whole genome shotgun (WGS) entry which is preliminary data.</text>
</comment>
<dbReference type="GO" id="GO:0098552">
    <property type="term" value="C:side of membrane"/>
    <property type="evidence" value="ECO:0007669"/>
    <property type="project" value="UniProtKB-KW"/>
</dbReference>
<dbReference type="PANTHER" id="PTHR31044">
    <property type="entry name" value="BETA-1,3 GLUCANASE"/>
    <property type="match status" value="1"/>
</dbReference>
<keyword evidence="14" id="KW-1185">Reference proteome</keyword>
<evidence type="ECO:0000313" key="14">
    <source>
        <dbReference type="Proteomes" id="UP000015453"/>
    </source>
</evidence>
<dbReference type="AlphaFoldDB" id="S8E5P8"/>
<keyword evidence="5 10" id="KW-0472">Membrane</keyword>
<dbReference type="InterPro" id="IPR012946">
    <property type="entry name" value="X8"/>
</dbReference>
<keyword evidence="10" id="KW-1133">Transmembrane helix</keyword>
<evidence type="ECO:0000256" key="7">
    <source>
        <dbReference type="ARBA" id="ARBA00023180"/>
    </source>
</evidence>
<sequence length="197" mass="20238">MARQNYRTRQTLQLLLLLVSHSEALYCVCNSGLGDAVLQKNIDYACGNGADCSPILQNGPCYIPNTVKDHCSYAVNSYYQRQGETGGSCNFSGTASISQTPPANSAPGCAYPSSPSTGTILSPPSGGTTTAGGGGGTTTSPGSLPGSVNQPGSSGPLGPSSFSSSNASDKRRAASKIDFFFMVNVSLLYCLAAVWLT</sequence>
<dbReference type="Pfam" id="PF07983">
    <property type="entry name" value="X8"/>
    <property type="match status" value="1"/>
</dbReference>
<dbReference type="GO" id="GO:0005886">
    <property type="term" value="C:plasma membrane"/>
    <property type="evidence" value="ECO:0007669"/>
    <property type="project" value="UniProtKB-SubCell"/>
</dbReference>
<reference evidence="13 14" key="1">
    <citation type="journal article" date="2013" name="BMC Genomics">
        <title>The miniature genome of a carnivorous plant Genlisea aurea contains a low number of genes and short non-coding sequences.</title>
        <authorList>
            <person name="Leushkin E.V."/>
            <person name="Sutormin R.A."/>
            <person name="Nabieva E.R."/>
            <person name="Penin A.A."/>
            <person name="Kondrashov A.S."/>
            <person name="Logacheva M.D."/>
        </authorList>
    </citation>
    <scope>NUCLEOTIDE SEQUENCE [LARGE SCALE GENOMIC DNA]</scope>
</reference>
<evidence type="ECO:0000256" key="2">
    <source>
        <dbReference type="ARBA" id="ARBA00022475"/>
    </source>
</evidence>
<dbReference type="SMART" id="SM00768">
    <property type="entry name" value="X8"/>
    <property type="match status" value="1"/>
</dbReference>
<evidence type="ECO:0000259" key="12">
    <source>
        <dbReference type="SMART" id="SM00768"/>
    </source>
</evidence>
<evidence type="ECO:0000256" key="4">
    <source>
        <dbReference type="ARBA" id="ARBA00022729"/>
    </source>
</evidence>
<dbReference type="Proteomes" id="UP000015453">
    <property type="component" value="Unassembled WGS sequence"/>
</dbReference>
<evidence type="ECO:0000256" key="11">
    <source>
        <dbReference type="SAM" id="SignalP"/>
    </source>
</evidence>
<keyword evidence="4 11" id="KW-0732">Signal</keyword>
<feature type="signal peptide" evidence="11">
    <location>
        <begin position="1"/>
        <end position="24"/>
    </location>
</feature>
<evidence type="ECO:0000256" key="9">
    <source>
        <dbReference type="SAM" id="MobiDB-lite"/>
    </source>
</evidence>
<evidence type="ECO:0000256" key="8">
    <source>
        <dbReference type="ARBA" id="ARBA00023288"/>
    </source>
</evidence>
<dbReference type="EMBL" id="AUSU01001394">
    <property type="protein sequence ID" value="EPS71123.1"/>
    <property type="molecule type" value="Genomic_DNA"/>
</dbReference>
<proteinExistence type="predicted"/>
<keyword evidence="8" id="KW-0449">Lipoprotein</keyword>
<feature type="transmembrane region" description="Helical" evidence="10">
    <location>
        <begin position="179"/>
        <end position="196"/>
    </location>
</feature>
<comment type="subcellular location">
    <subcellularLocation>
        <location evidence="1">Cell membrane</location>
        <topology evidence="1">Lipid-anchor</topology>
        <topology evidence="1">GPI-anchor</topology>
    </subcellularLocation>
</comment>
<gene>
    <name evidence="13" type="ORF">M569_03638</name>
</gene>
<feature type="domain" description="X8" evidence="12">
    <location>
        <begin position="25"/>
        <end position="111"/>
    </location>
</feature>
<keyword evidence="2" id="KW-1003">Cell membrane</keyword>
<dbReference type="GO" id="GO:0009506">
    <property type="term" value="C:plasmodesma"/>
    <property type="evidence" value="ECO:0007669"/>
    <property type="project" value="UniProtKB-ARBA"/>
</dbReference>
<dbReference type="FunFam" id="1.20.58.1040:FF:000001">
    <property type="entry name" value="Glucan endo-1,3-beta-glucosidase 4"/>
    <property type="match status" value="1"/>
</dbReference>
<dbReference type="PANTHER" id="PTHR31044:SF60">
    <property type="entry name" value="PLASMODESMATA CALLOSE-BINDING PROTEIN 4"/>
    <property type="match status" value="1"/>
</dbReference>
<keyword evidence="6" id="KW-1015">Disulfide bond</keyword>
<feature type="chain" id="PRO_5004562811" description="X8 domain-containing protein" evidence="11">
    <location>
        <begin position="25"/>
        <end position="197"/>
    </location>
</feature>
<evidence type="ECO:0000256" key="3">
    <source>
        <dbReference type="ARBA" id="ARBA00022622"/>
    </source>
</evidence>
<organism evidence="13 14">
    <name type="scientific">Genlisea aurea</name>
    <dbReference type="NCBI Taxonomy" id="192259"/>
    <lineage>
        <taxon>Eukaryota</taxon>
        <taxon>Viridiplantae</taxon>
        <taxon>Streptophyta</taxon>
        <taxon>Embryophyta</taxon>
        <taxon>Tracheophyta</taxon>
        <taxon>Spermatophyta</taxon>
        <taxon>Magnoliopsida</taxon>
        <taxon>eudicotyledons</taxon>
        <taxon>Gunneridae</taxon>
        <taxon>Pentapetalae</taxon>
        <taxon>asterids</taxon>
        <taxon>lamiids</taxon>
        <taxon>Lamiales</taxon>
        <taxon>Lentibulariaceae</taxon>
        <taxon>Genlisea</taxon>
    </lineage>
</organism>
<feature type="region of interest" description="Disordered" evidence="9">
    <location>
        <begin position="106"/>
        <end position="167"/>
    </location>
</feature>
<evidence type="ECO:0000256" key="5">
    <source>
        <dbReference type="ARBA" id="ARBA00023136"/>
    </source>
</evidence>
<dbReference type="OrthoDB" id="1930814at2759"/>
<evidence type="ECO:0000256" key="6">
    <source>
        <dbReference type="ARBA" id="ARBA00023157"/>
    </source>
</evidence>
<name>S8E5P8_9LAMI</name>
<evidence type="ECO:0000256" key="10">
    <source>
        <dbReference type="SAM" id="Phobius"/>
    </source>
</evidence>
<keyword evidence="10" id="KW-0812">Transmembrane</keyword>
<dbReference type="Gene3D" id="1.20.58.1040">
    <property type="match status" value="1"/>
</dbReference>
<feature type="compositionally biased region" description="Low complexity" evidence="9">
    <location>
        <begin position="138"/>
        <end position="165"/>
    </location>
</feature>
<accession>S8E5P8</accession>
<dbReference type="InterPro" id="IPR044788">
    <property type="entry name" value="X8_dom_prot"/>
</dbReference>
<protein>
    <recommendedName>
        <fullName evidence="12">X8 domain-containing protein</fullName>
    </recommendedName>
</protein>
<evidence type="ECO:0000313" key="13">
    <source>
        <dbReference type="EMBL" id="EPS71123.1"/>
    </source>
</evidence>
<keyword evidence="7" id="KW-0325">Glycoprotein</keyword>
<keyword evidence="3" id="KW-0336">GPI-anchor</keyword>
<evidence type="ECO:0000256" key="1">
    <source>
        <dbReference type="ARBA" id="ARBA00004609"/>
    </source>
</evidence>